<gene>
    <name evidence="3" type="ORF">SAMN04489751_1392</name>
</gene>
<dbReference type="OrthoDB" id="3576548at2"/>
<dbReference type="PANTHER" id="PTHR13947">
    <property type="entry name" value="GNAT FAMILY N-ACETYLTRANSFERASE"/>
    <property type="match status" value="1"/>
</dbReference>
<evidence type="ECO:0000313" key="3">
    <source>
        <dbReference type="EMBL" id="SDS17068.1"/>
    </source>
</evidence>
<evidence type="ECO:0000256" key="1">
    <source>
        <dbReference type="ARBA" id="ARBA00022679"/>
    </source>
</evidence>
<reference evidence="3" key="1">
    <citation type="submission" date="2016-10" db="EMBL/GenBank/DDBJ databases">
        <authorList>
            <person name="Varghese N."/>
            <person name="Submissions S."/>
        </authorList>
    </citation>
    <scope>NUCLEOTIDE SEQUENCE [LARGE SCALE GENOMIC DNA]</scope>
    <source>
        <strain evidence="3">DSM 22082</strain>
    </source>
</reference>
<dbReference type="SUPFAM" id="SSF55729">
    <property type="entry name" value="Acyl-CoA N-acyltransferases (Nat)"/>
    <property type="match status" value="1"/>
</dbReference>
<keyword evidence="1" id="KW-0808">Transferase</keyword>
<proteinExistence type="predicted"/>
<dbReference type="PANTHER" id="PTHR13947:SF37">
    <property type="entry name" value="LD18367P"/>
    <property type="match status" value="1"/>
</dbReference>
<sequence length="218" mass="24089">MSTPPTLGLRVRAMEMSDLSFVCASMRAYLPGGFFAELGDGFLSAYLRTYATSPSGCALVAELDGRQVGFLVGSVDREAYRRHVMRADRGRLLRRGIVSLALRPNLAIRFARTRMNRYLRGLRRCSRIDSASPTESRLGILSHIAVATDARGVGCGRDLMDSFLGVCSAHNTPRVQLFVDPSNTGARKFYTTNGWTNADQQTDADGQHWNTMEMTLET</sequence>
<keyword evidence="4" id="KW-1185">Reference proteome</keyword>
<dbReference type="Gene3D" id="3.40.630.30">
    <property type="match status" value="1"/>
</dbReference>
<dbReference type="STRING" id="629680.SAMN04489751_1392"/>
<dbReference type="InterPro" id="IPR050769">
    <property type="entry name" value="NAT_camello-type"/>
</dbReference>
<dbReference type="Proteomes" id="UP000199700">
    <property type="component" value="Chromosome"/>
</dbReference>
<organism evidence="3 4">
    <name type="scientific">Brevibacterium sandarakinum</name>
    <dbReference type="NCBI Taxonomy" id="629680"/>
    <lineage>
        <taxon>Bacteria</taxon>
        <taxon>Bacillati</taxon>
        <taxon>Actinomycetota</taxon>
        <taxon>Actinomycetes</taxon>
        <taxon>Micrococcales</taxon>
        <taxon>Brevibacteriaceae</taxon>
        <taxon>Brevibacterium</taxon>
    </lineage>
</organism>
<evidence type="ECO:0000259" key="2">
    <source>
        <dbReference type="PROSITE" id="PS51186"/>
    </source>
</evidence>
<dbReference type="EMBL" id="LT629739">
    <property type="protein sequence ID" value="SDS17068.1"/>
    <property type="molecule type" value="Genomic_DNA"/>
</dbReference>
<dbReference type="AlphaFoldDB" id="A0A1H1Q0N4"/>
<dbReference type="Pfam" id="PF13673">
    <property type="entry name" value="Acetyltransf_10"/>
    <property type="match status" value="1"/>
</dbReference>
<dbReference type="InterPro" id="IPR016181">
    <property type="entry name" value="Acyl_CoA_acyltransferase"/>
</dbReference>
<evidence type="ECO:0000313" key="4">
    <source>
        <dbReference type="Proteomes" id="UP000199700"/>
    </source>
</evidence>
<name>A0A1H1Q0N4_BRESA</name>
<dbReference type="PROSITE" id="PS51186">
    <property type="entry name" value="GNAT"/>
    <property type="match status" value="1"/>
</dbReference>
<accession>A0A1H1Q0N4</accession>
<feature type="domain" description="N-acetyltransferase" evidence="2">
    <location>
        <begin position="9"/>
        <end position="217"/>
    </location>
</feature>
<dbReference type="RefSeq" id="WP_092104310.1">
    <property type="nucleotide sequence ID" value="NZ_LT629739.1"/>
</dbReference>
<dbReference type="InterPro" id="IPR000182">
    <property type="entry name" value="GNAT_dom"/>
</dbReference>
<protein>
    <submittedName>
        <fullName evidence="3">Acetyltransferase (GNAT) domain-containing protein</fullName>
    </submittedName>
</protein>
<dbReference type="GO" id="GO:0008080">
    <property type="term" value="F:N-acetyltransferase activity"/>
    <property type="evidence" value="ECO:0007669"/>
    <property type="project" value="InterPro"/>
</dbReference>